<dbReference type="InterPro" id="IPR035980">
    <property type="entry name" value="Ribosomal_bS6_sf"/>
</dbReference>
<comment type="similarity">
    <text evidence="1 6">Belongs to the bacterial ribosomal protein bS6 family.</text>
</comment>
<dbReference type="PANTHER" id="PTHR21011:SF1">
    <property type="entry name" value="SMALL RIBOSOMAL SUBUNIT PROTEIN BS6M"/>
    <property type="match status" value="1"/>
</dbReference>
<dbReference type="HOGENOM" id="CLU_113441_2_0_5"/>
<dbReference type="GO" id="GO:0070181">
    <property type="term" value="F:small ribosomal subunit rRNA binding"/>
    <property type="evidence" value="ECO:0007669"/>
    <property type="project" value="TreeGrafter"/>
</dbReference>
<dbReference type="GO" id="GO:0022627">
    <property type="term" value="C:cytosolic small ribosomal subunit"/>
    <property type="evidence" value="ECO:0007669"/>
    <property type="project" value="TreeGrafter"/>
</dbReference>
<sequence length="119" mass="13540">MPFYETVFIARQDLSATQVEDLTKQFSDLITKNGGKVVKTESWGLRTLAYRIKKNRKGHYVLMELDTPAPALLEMERNMRLNEDVLRHISVRLDELSKGPSAILGGDRSNDNDFDKEAA</sequence>
<reference evidence="8 9" key="1">
    <citation type="journal article" date="2011" name="BMC Genomics">
        <title>Genomic insights into an obligate epibiotic bacterial predator: Micavibrio aeruginosavorus ARL-13.</title>
        <authorList>
            <person name="Wang Z."/>
            <person name="Kadouri D."/>
            <person name="Wu M."/>
        </authorList>
    </citation>
    <scope>NUCLEOTIDE SEQUENCE [LARGE SCALE GENOMIC DNA]</scope>
    <source>
        <strain evidence="8 9">ARL-13</strain>
    </source>
</reference>
<evidence type="ECO:0000313" key="9">
    <source>
        <dbReference type="Proteomes" id="UP000009286"/>
    </source>
</evidence>
<dbReference type="SUPFAM" id="SSF54995">
    <property type="entry name" value="Ribosomal protein S6"/>
    <property type="match status" value="1"/>
</dbReference>
<keyword evidence="6" id="KW-0694">RNA-binding</keyword>
<dbReference type="RefSeq" id="WP_014103831.1">
    <property type="nucleotide sequence ID" value="NC_016026.1"/>
</dbReference>
<feature type="region of interest" description="Disordered" evidence="7">
    <location>
        <begin position="99"/>
        <end position="119"/>
    </location>
</feature>
<comment type="function">
    <text evidence="4 6">Binds together with bS18 to 16S ribosomal RNA.</text>
</comment>
<evidence type="ECO:0000313" key="8">
    <source>
        <dbReference type="EMBL" id="AEP10608.1"/>
    </source>
</evidence>
<evidence type="ECO:0000256" key="7">
    <source>
        <dbReference type="SAM" id="MobiDB-lite"/>
    </source>
</evidence>
<dbReference type="GO" id="GO:0006412">
    <property type="term" value="P:translation"/>
    <property type="evidence" value="ECO:0007669"/>
    <property type="project" value="UniProtKB-UniRule"/>
</dbReference>
<dbReference type="Proteomes" id="UP000009286">
    <property type="component" value="Chromosome"/>
</dbReference>
<evidence type="ECO:0000256" key="5">
    <source>
        <dbReference type="ARBA" id="ARBA00035294"/>
    </source>
</evidence>
<name>G2KT64_MICAA</name>
<dbReference type="eggNOG" id="COG0360">
    <property type="taxonomic scope" value="Bacteria"/>
</dbReference>
<dbReference type="STRING" id="856793.MICA_2305"/>
<dbReference type="EMBL" id="CP002382">
    <property type="protein sequence ID" value="AEP10608.1"/>
    <property type="molecule type" value="Genomic_DNA"/>
</dbReference>
<keyword evidence="3 6" id="KW-0687">Ribonucleoprotein</keyword>
<gene>
    <name evidence="6 8" type="primary">rpsF</name>
    <name evidence="8" type="ordered locus">MICA_2305</name>
</gene>
<dbReference type="GO" id="GO:0003735">
    <property type="term" value="F:structural constituent of ribosome"/>
    <property type="evidence" value="ECO:0007669"/>
    <property type="project" value="InterPro"/>
</dbReference>
<evidence type="ECO:0000256" key="4">
    <source>
        <dbReference type="ARBA" id="ARBA00035104"/>
    </source>
</evidence>
<dbReference type="Gene3D" id="3.30.70.60">
    <property type="match status" value="1"/>
</dbReference>
<dbReference type="NCBIfam" id="TIGR00166">
    <property type="entry name" value="S6"/>
    <property type="match status" value="1"/>
</dbReference>
<keyword evidence="9" id="KW-1185">Reference proteome</keyword>
<organism evidence="8 9">
    <name type="scientific">Micavibrio aeruginosavorus (strain ARL-13)</name>
    <dbReference type="NCBI Taxonomy" id="856793"/>
    <lineage>
        <taxon>Bacteria</taxon>
        <taxon>Pseudomonadati</taxon>
        <taxon>Bdellovibrionota</taxon>
        <taxon>Bdellovibrionia</taxon>
        <taxon>Bdellovibrionales</taxon>
        <taxon>Pseudobdellovibrionaceae</taxon>
        <taxon>Micavibrio</taxon>
    </lineage>
</organism>
<feature type="compositionally biased region" description="Basic and acidic residues" evidence="7">
    <location>
        <begin position="108"/>
        <end position="119"/>
    </location>
</feature>
<dbReference type="InterPro" id="IPR000529">
    <property type="entry name" value="Ribosomal_bS6"/>
</dbReference>
<proteinExistence type="inferred from homology"/>
<evidence type="ECO:0000256" key="3">
    <source>
        <dbReference type="ARBA" id="ARBA00023274"/>
    </source>
</evidence>
<dbReference type="Pfam" id="PF01250">
    <property type="entry name" value="Ribosomal_S6"/>
    <property type="match status" value="1"/>
</dbReference>
<keyword evidence="2 6" id="KW-0689">Ribosomal protein</keyword>
<dbReference type="OrthoDB" id="9812702at2"/>
<accession>G2KT64</accession>
<dbReference type="InterPro" id="IPR020814">
    <property type="entry name" value="Ribosomal_S6_plastid/chlpt"/>
</dbReference>
<protein>
    <recommendedName>
        <fullName evidence="5 6">Small ribosomal subunit protein bS6</fullName>
    </recommendedName>
</protein>
<keyword evidence="6" id="KW-0699">rRNA-binding</keyword>
<dbReference type="PANTHER" id="PTHR21011">
    <property type="entry name" value="MITOCHONDRIAL 28S RIBOSOMAL PROTEIN S6"/>
    <property type="match status" value="1"/>
</dbReference>
<evidence type="ECO:0000256" key="1">
    <source>
        <dbReference type="ARBA" id="ARBA00009512"/>
    </source>
</evidence>
<dbReference type="InterPro" id="IPR014717">
    <property type="entry name" value="Transl_elong_EF1B/ribsomal_bS6"/>
</dbReference>
<evidence type="ECO:0000256" key="2">
    <source>
        <dbReference type="ARBA" id="ARBA00022980"/>
    </source>
</evidence>
<dbReference type="KEGG" id="mai:MICA_2305"/>
<dbReference type="HAMAP" id="MF_00360">
    <property type="entry name" value="Ribosomal_bS6"/>
    <property type="match status" value="1"/>
</dbReference>
<dbReference type="CDD" id="cd00473">
    <property type="entry name" value="bS6"/>
    <property type="match status" value="1"/>
</dbReference>
<dbReference type="AlphaFoldDB" id="G2KT64"/>
<evidence type="ECO:0000256" key="6">
    <source>
        <dbReference type="HAMAP-Rule" id="MF_00360"/>
    </source>
</evidence>